<dbReference type="Gene3D" id="3.40.50.300">
    <property type="entry name" value="P-loop containing nucleotide triphosphate hydrolases"/>
    <property type="match status" value="2"/>
</dbReference>
<evidence type="ECO:0000313" key="3">
    <source>
        <dbReference type="Proteomes" id="UP000621898"/>
    </source>
</evidence>
<feature type="domain" description="Protein CR006 P-loop" evidence="1">
    <location>
        <begin position="41"/>
        <end position="709"/>
    </location>
</feature>
<evidence type="ECO:0000259" key="1">
    <source>
        <dbReference type="Pfam" id="PF13166"/>
    </source>
</evidence>
<dbReference type="PANTHER" id="PTHR32182">
    <property type="entry name" value="DNA REPLICATION AND REPAIR PROTEIN RECF"/>
    <property type="match status" value="1"/>
</dbReference>
<dbReference type="PANTHER" id="PTHR32182:SF0">
    <property type="entry name" value="DNA REPLICATION AND REPAIR PROTEIN RECF"/>
    <property type="match status" value="1"/>
</dbReference>
<dbReference type="EMBL" id="BMXT01000001">
    <property type="protein sequence ID" value="GGY16390.1"/>
    <property type="molecule type" value="Genomic_DNA"/>
</dbReference>
<keyword evidence="3" id="KW-1185">Reference proteome</keyword>
<comment type="caution">
    <text evidence="2">The sequence shown here is derived from an EMBL/GenBank/DDBJ whole genome shotgun (WGS) entry which is preliminary data.</text>
</comment>
<sequence>MRQGNLDWVLQGTGMIKKISIHNYKSFHPTTLAAIDFDTGKQATFIYGLNGAGKSAIGEVVHGRSVQDDTFAHCQVETTGTGPFRHLVYNHAFAGRVIGETMQGIFTIGEVDTAKQKEIDEKDAENAALDIDVTVLRGRVEVAQKLVDDEISRGIDDIWKAHGTGKATKLASMLEGYGRNKKGFFNDLRTYEVAQGTKLDTIARLEQRYADVSGTETSKTVPPIDLSGLADTEEDAIWADPVEVSAASRLAPLIAKLGNGDWVDQGRAYVWDEQCPFCQQRLPHDFEDELAKLLEGGRKLKIDKIAVLVSNYALRLEQLQERMSGVFDDPITKETGLELAWSKLEGQMKASLSLMRTKQAKPSNAIKIKIADHQPMRDALAALKAKVDDFNKRILDRSGERTKIRKMFYEVLQADRAEAYAAHDAALAPLEAQLTAVKALTVELEQRIAINTLRLAELRGQQTGVDASVEAINARLQDMGITSFWITRKDGDGHLYCLARPHDVNCSAQSLSEGEKTLISFLYFIELIKGSHEETGNVEVGKTIVVIDDPISSLSQNYIYDVATIIQHQLIKPLAGLPKVRQVIVLTHNLFFFHELIYQLAGGSLEKAAAKCQLLRVQKNDYSAVVALDPLALMNDYDALWQVLRDARDNKAPVQVVPNTMRCILEQFFTFTAGTADLANALKCLAVADHSNKFTPLERYLNRGSHKDGINGPPIDWSQYDTDYYMGKLRALLKAVGHENHYLRKMGEEVPQVSVA</sequence>
<reference evidence="3" key="1">
    <citation type="journal article" date="2019" name="Int. J. Syst. Evol. Microbiol.">
        <title>The Global Catalogue of Microorganisms (GCM) 10K type strain sequencing project: providing services to taxonomists for standard genome sequencing and annotation.</title>
        <authorList>
            <consortium name="The Broad Institute Genomics Platform"/>
            <consortium name="The Broad Institute Genome Sequencing Center for Infectious Disease"/>
            <person name="Wu L."/>
            <person name="Ma J."/>
        </authorList>
    </citation>
    <scope>NUCLEOTIDE SEQUENCE [LARGE SCALE GENOMIC DNA]</scope>
    <source>
        <strain evidence="3">KCTC 22232</strain>
    </source>
</reference>
<dbReference type="InterPro" id="IPR027417">
    <property type="entry name" value="P-loop_NTPase"/>
</dbReference>
<gene>
    <name evidence="2" type="ORF">GCM10008098_04570</name>
</gene>
<proteinExistence type="predicted"/>
<dbReference type="InterPro" id="IPR026866">
    <property type="entry name" value="CR006_AAA"/>
</dbReference>
<evidence type="ECO:0000313" key="2">
    <source>
        <dbReference type="EMBL" id="GGY16390.1"/>
    </source>
</evidence>
<dbReference type="SUPFAM" id="SSF52540">
    <property type="entry name" value="P-loop containing nucleoside triphosphate hydrolases"/>
    <property type="match status" value="1"/>
</dbReference>
<protein>
    <recommendedName>
        <fullName evidence="1">Protein CR006 P-loop domain-containing protein</fullName>
    </recommendedName>
</protein>
<organism evidence="2 3">
    <name type="scientific">Rhodanobacter panaciterrae</name>
    <dbReference type="NCBI Taxonomy" id="490572"/>
    <lineage>
        <taxon>Bacteria</taxon>
        <taxon>Pseudomonadati</taxon>
        <taxon>Pseudomonadota</taxon>
        <taxon>Gammaproteobacteria</taxon>
        <taxon>Lysobacterales</taxon>
        <taxon>Rhodanobacteraceae</taxon>
        <taxon>Rhodanobacter</taxon>
    </lineage>
</organism>
<accession>A0ABQ2ZHJ4</accession>
<dbReference type="Proteomes" id="UP000621898">
    <property type="component" value="Unassembled WGS sequence"/>
</dbReference>
<dbReference type="Pfam" id="PF13166">
    <property type="entry name" value="AAA_13"/>
    <property type="match status" value="1"/>
</dbReference>
<name>A0ABQ2ZHJ4_9GAMM</name>